<sequence length="77" mass="8764">MKIRTAYKSSVGENETRKANPPIGVSHHGPLNYESIERQFLLVEIFSERFRCVSGTETEFFSKDSKTNGSLKLNKKV</sequence>
<organism evidence="2 3">
    <name type="scientific">Ceratitis capitata</name>
    <name type="common">Mediterranean fruit fly</name>
    <name type="synonym">Tephritis capitata</name>
    <dbReference type="NCBI Taxonomy" id="7213"/>
    <lineage>
        <taxon>Eukaryota</taxon>
        <taxon>Metazoa</taxon>
        <taxon>Ecdysozoa</taxon>
        <taxon>Arthropoda</taxon>
        <taxon>Hexapoda</taxon>
        <taxon>Insecta</taxon>
        <taxon>Pterygota</taxon>
        <taxon>Neoptera</taxon>
        <taxon>Endopterygota</taxon>
        <taxon>Diptera</taxon>
        <taxon>Brachycera</taxon>
        <taxon>Muscomorpha</taxon>
        <taxon>Tephritoidea</taxon>
        <taxon>Tephritidae</taxon>
        <taxon>Ceratitis</taxon>
        <taxon>Ceratitis</taxon>
    </lineage>
</organism>
<comment type="caution">
    <text evidence="2">The sequence shown here is derived from an EMBL/GenBank/DDBJ whole genome shotgun (WGS) entry which is preliminary data.</text>
</comment>
<reference evidence="2" key="1">
    <citation type="submission" date="2020-11" db="EMBL/GenBank/DDBJ databases">
        <authorList>
            <person name="Whitehead M."/>
        </authorList>
    </citation>
    <scope>NUCLEOTIDE SEQUENCE</scope>
    <source>
        <strain evidence="2">EGII</strain>
    </source>
</reference>
<protein>
    <submittedName>
        <fullName evidence="2">(Mediterranean fruit fly) hypothetical protein</fullName>
    </submittedName>
</protein>
<feature type="non-terminal residue" evidence="2">
    <location>
        <position position="1"/>
    </location>
</feature>
<gene>
    <name evidence="2" type="ORF">CCAP1982_LOCUS19665</name>
</gene>
<evidence type="ECO:0000313" key="3">
    <source>
        <dbReference type="Proteomes" id="UP000606786"/>
    </source>
</evidence>
<dbReference type="EMBL" id="CAJHJT010000056">
    <property type="protein sequence ID" value="CAD7011576.1"/>
    <property type="molecule type" value="Genomic_DNA"/>
</dbReference>
<evidence type="ECO:0000313" key="2">
    <source>
        <dbReference type="EMBL" id="CAD7011576.1"/>
    </source>
</evidence>
<dbReference type="Proteomes" id="UP000606786">
    <property type="component" value="Unassembled WGS sequence"/>
</dbReference>
<accession>A0A811V817</accession>
<feature type="region of interest" description="Disordered" evidence="1">
    <location>
        <begin position="1"/>
        <end position="29"/>
    </location>
</feature>
<dbReference type="AlphaFoldDB" id="A0A811V817"/>
<evidence type="ECO:0000256" key="1">
    <source>
        <dbReference type="SAM" id="MobiDB-lite"/>
    </source>
</evidence>
<keyword evidence="3" id="KW-1185">Reference proteome</keyword>
<proteinExistence type="predicted"/>
<name>A0A811V817_CERCA</name>
<feature type="non-terminal residue" evidence="2">
    <location>
        <position position="77"/>
    </location>
</feature>